<dbReference type="PANTHER" id="PTHR47356">
    <property type="entry name" value="FAD-DEPENDENT MONOOXYGENASE ASQG-RELATED"/>
    <property type="match status" value="1"/>
</dbReference>
<dbReference type="eggNOG" id="KOG2614">
    <property type="taxonomic scope" value="Eukaryota"/>
</dbReference>
<keyword evidence="7" id="KW-1133">Transmembrane helix</keyword>
<dbReference type="HOGENOM" id="CLU_009665_12_2_1"/>
<dbReference type="InterPro" id="IPR036188">
    <property type="entry name" value="FAD/NAD-bd_sf"/>
</dbReference>
<feature type="domain" description="FAD-binding" evidence="8">
    <location>
        <begin position="11"/>
        <end position="181"/>
    </location>
</feature>
<dbReference type="GO" id="GO:0004497">
    <property type="term" value="F:monooxygenase activity"/>
    <property type="evidence" value="ECO:0007669"/>
    <property type="project" value="UniProtKB-KW"/>
</dbReference>
<keyword evidence="6" id="KW-0503">Monooxygenase</keyword>
<keyword evidence="4" id="KW-0274">FAD</keyword>
<dbReference type="PANTHER" id="PTHR47356:SF2">
    <property type="entry name" value="FAD-BINDING DOMAIN-CONTAINING PROTEIN-RELATED"/>
    <property type="match status" value="1"/>
</dbReference>
<dbReference type="InterPro" id="IPR002938">
    <property type="entry name" value="FAD-bd"/>
</dbReference>
<evidence type="ECO:0000313" key="9">
    <source>
        <dbReference type="EMBL" id="CCF39896.1"/>
    </source>
</evidence>
<accession>H1VI43</accession>
<dbReference type="SUPFAM" id="SSF51905">
    <property type="entry name" value="FAD/NAD(P)-binding domain"/>
    <property type="match status" value="1"/>
</dbReference>
<dbReference type="GO" id="GO:0071949">
    <property type="term" value="F:FAD binding"/>
    <property type="evidence" value="ECO:0007669"/>
    <property type="project" value="InterPro"/>
</dbReference>
<dbReference type="PRINTS" id="PR00420">
    <property type="entry name" value="RNGMNOXGNASE"/>
</dbReference>
<comment type="cofactor">
    <cofactor evidence="1">
        <name>FAD</name>
        <dbReference type="ChEBI" id="CHEBI:57692"/>
    </cofactor>
</comment>
<evidence type="ECO:0000256" key="3">
    <source>
        <dbReference type="ARBA" id="ARBA00022630"/>
    </source>
</evidence>
<proteinExistence type="inferred from homology"/>
<evidence type="ECO:0000256" key="5">
    <source>
        <dbReference type="ARBA" id="ARBA00023002"/>
    </source>
</evidence>
<keyword evidence="5" id="KW-0560">Oxidoreductase</keyword>
<dbReference type="AlphaFoldDB" id="H1VI43"/>
<evidence type="ECO:0000256" key="2">
    <source>
        <dbReference type="ARBA" id="ARBA00007992"/>
    </source>
</evidence>
<name>H1VI43_COLHI</name>
<keyword evidence="7" id="KW-0472">Membrane</keyword>
<feature type="transmembrane region" description="Helical" evidence="7">
    <location>
        <begin position="543"/>
        <end position="563"/>
    </location>
</feature>
<gene>
    <name evidence="9" type="ORF">CH063_10605</name>
</gene>
<feature type="domain" description="FAD-binding" evidence="8">
    <location>
        <begin position="305"/>
        <end position="359"/>
    </location>
</feature>
<evidence type="ECO:0000259" key="8">
    <source>
        <dbReference type="Pfam" id="PF01494"/>
    </source>
</evidence>
<evidence type="ECO:0000313" key="10">
    <source>
        <dbReference type="Proteomes" id="UP000007174"/>
    </source>
</evidence>
<dbReference type="VEuPathDB" id="FungiDB:CH63R_08413"/>
<organism evidence="9 10">
    <name type="scientific">Colletotrichum higginsianum (strain IMI 349063)</name>
    <name type="common">Crucifer anthracnose fungus</name>
    <dbReference type="NCBI Taxonomy" id="759273"/>
    <lineage>
        <taxon>Eukaryota</taxon>
        <taxon>Fungi</taxon>
        <taxon>Dikarya</taxon>
        <taxon>Ascomycota</taxon>
        <taxon>Pezizomycotina</taxon>
        <taxon>Sordariomycetes</taxon>
        <taxon>Hypocreomycetidae</taxon>
        <taxon>Glomerellales</taxon>
        <taxon>Glomerellaceae</taxon>
        <taxon>Colletotrichum</taxon>
        <taxon>Colletotrichum destructivum species complex</taxon>
    </lineage>
</organism>
<dbReference type="InterPro" id="IPR050562">
    <property type="entry name" value="FAD_mOase_fung"/>
</dbReference>
<evidence type="ECO:0000256" key="6">
    <source>
        <dbReference type="ARBA" id="ARBA00023033"/>
    </source>
</evidence>
<keyword evidence="3" id="KW-0285">Flavoprotein</keyword>
<dbReference type="EMBL" id="CACQ02003759">
    <property type="protein sequence ID" value="CCF39896.1"/>
    <property type="molecule type" value="Genomic_DNA"/>
</dbReference>
<evidence type="ECO:0000256" key="1">
    <source>
        <dbReference type="ARBA" id="ARBA00001974"/>
    </source>
</evidence>
<keyword evidence="7" id="KW-0812">Transmembrane</keyword>
<evidence type="ECO:0000256" key="7">
    <source>
        <dbReference type="SAM" id="Phobius"/>
    </source>
</evidence>
<reference evidence="10" key="1">
    <citation type="journal article" date="2012" name="Nat. Genet.">
        <title>Lifestyle transitions in plant pathogenic Colletotrichum fungi deciphered by genome and transcriptome analyses.</title>
        <authorList>
            <person name="O'Connell R.J."/>
            <person name="Thon M.R."/>
            <person name="Hacquard S."/>
            <person name="Amyotte S.G."/>
            <person name="Kleemann J."/>
            <person name="Torres M.F."/>
            <person name="Damm U."/>
            <person name="Buiate E.A."/>
            <person name="Epstein L."/>
            <person name="Alkan N."/>
            <person name="Altmueller J."/>
            <person name="Alvarado-Balderrama L."/>
            <person name="Bauser C.A."/>
            <person name="Becker C."/>
            <person name="Birren B.W."/>
            <person name="Chen Z."/>
            <person name="Choi J."/>
            <person name="Crouch J.A."/>
            <person name="Duvick J.P."/>
            <person name="Farman M.A."/>
            <person name="Gan P."/>
            <person name="Heiman D."/>
            <person name="Henrissat B."/>
            <person name="Howard R.J."/>
            <person name="Kabbage M."/>
            <person name="Koch C."/>
            <person name="Kracher B."/>
            <person name="Kubo Y."/>
            <person name="Law A.D."/>
            <person name="Lebrun M.-H."/>
            <person name="Lee Y.-H."/>
            <person name="Miyara I."/>
            <person name="Moore N."/>
            <person name="Neumann U."/>
            <person name="Nordstroem K."/>
            <person name="Panaccione D.G."/>
            <person name="Panstruga R."/>
            <person name="Place M."/>
            <person name="Proctor R.H."/>
            <person name="Prusky D."/>
            <person name="Rech G."/>
            <person name="Reinhardt R."/>
            <person name="Rollins J.A."/>
            <person name="Rounsley S."/>
            <person name="Schardl C.L."/>
            <person name="Schwartz D.C."/>
            <person name="Shenoy N."/>
            <person name="Shirasu K."/>
            <person name="Sikhakolli U.R."/>
            <person name="Stueber K."/>
            <person name="Sukno S.A."/>
            <person name="Sweigard J.A."/>
            <person name="Takano Y."/>
            <person name="Takahara H."/>
            <person name="Trail F."/>
            <person name="van der Does H.C."/>
            <person name="Voll L.M."/>
            <person name="Will I."/>
            <person name="Young S."/>
            <person name="Zeng Q."/>
            <person name="Zhang J."/>
            <person name="Zhou S."/>
            <person name="Dickman M.B."/>
            <person name="Schulze-Lefert P."/>
            <person name="Ver Loren van Themaat E."/>
            <person name="Ma L.-J."/>
            <person name="Vaillancourt L.J."/>
        </authorList>
    </citation>
    <scope>NUCLEOTIDE SEQUENCE [LARGE SCALE GENOMIC DNA]</scope>
    <source>
        <strain evidence="10">IMI 349063</strain>
    </source>
</reference>
<dbReference type="Gene3D" id="3.50.50.60">
    <property type="entry name" value="FAD/NAD(P)-binding domain"/>
    <property type="match status" value="1"/>
</dbReference>
<protein>
    <submittedName>
        <fullName evidence="9">FAD binding domain-containing protein</fullName>
    </submittedName>
</protein>
<dbReference type="Pfam" id="PF01494">
    <property type="entry name" value="FAD_binding_3"/>
    <property type="match status" value="2"/>
</dbReference>
<feature type="transmembrane region" description="Helical" evidence="7">
    <location>
        <begin position="12"/>
        <end position="33"/>
    </location>
</feature>
<dbReference type="Proteomes" id="UP000007174">
    <property type="component" value="Unassembled WGS sequence"/>
</dbReference>
<dbReference type="STRING" id="759273.H1VI43"/>
<sequence>METKPNDIAPKVVIVGGSIAGLALGLMLQRIGVDFVILEAYREIAPQAGASIALLPNGIRVLDQLGCWEDIYAAAEKGTNKFTIRYNDMSPILVLDDLEDKVTQRLGYGLIFLDRRMVIEVLYNHILDKSKVITSQKVVSVESYAEGVKVLTNEGSEFTGDMVLGCDGVHSTVRKEIAKLEGASQENRRPPPSPLQNCRFVNGEIELKATYCCVWGIATDVPHVPRGTLVNTYGNDYSYLFADGPGNRVYCALLMRMKETYAGDAIPKFTSDDEAEMAKLHEDDLILPGVKFGDVHRRMIARICTPLAEVVFKKWHSGRLMLVGDSAHKFEPLSGQGGNNAIETAAAFTNALNRALKENPNRRLGSGQISEVFKSTQLVREPRVSRLVKASHDQQNIEASQASIQTAISSQFIKILSEEMQLAQFGDVTLDAISLDMLPIPNRPRRIAWHDERHRQPVSRGWLTVFLVFAFLGISFIGANLLWGAGFANGTFDLSDLAYRSGRHYNGDLAIQAFTSSGAIDEFFGQIVAFFYPAATSSLTSPTFLTVSYLLVTVFALVPLVLVEG</sequence>
<evidence type="ECO:0000256" key="4">
    <source>
        <dbReference type="ARBA" id="ARBA00022827"/>
    </source>
</evidence>
<comment type="similarity">
    <text evidence="2">Belongs to the paxM FAD-dependent monooxygenase family.</text>
</comment>
<feature type="transmembrane region" description="Helical" evidence="7">
    <location>
        <begin position="462"/>
        <end position="483"/>
    </location>
</feature>